<dbReference type="InterPro" id="IPR043502">
    <property type="entry name" value="DNA/RNA_pol_sf"/>
</dbReference>
<gene>
    <name evidence="2" type="primary">pol_24</name>
    <name evidence="2" type="ORF">N1851_014007</name>
</gene>
<dbReference type="InterPro" id="IPR015095">
    <property type="entry name" value="AlkB_hom8_N"/>
</dbReference>
<feature type="domain" description="Reverse transcriptase" evidence="1">
    <location>
        <begin position="76"/>
        <end position="314"/>
    </location>
</feature>
<reference evidence="2" key="1">
    <citation type="journal article" date="2023" name="Front. Mar. Sci.">
        <title>A new Merluccius polli reference genome to investigate the effects of global change in West African waters.</title>
        <authorList>
            <person name="Mateo J.L."/>
            <person name="Blanco-Fernandez C."/>
            <person name="Garcia-Vazquez E."/>
            <person name="Machado-Schiaffino G."/>
        </authorList>
    </citation>
    <scope>NUCLEOTIDE SEQUENCE</scope>
    <source>
        <strain evidence="2">C29</strain>
        <tissue evidence="2">Fin</tissue>
    </source>
</reference>
<organism evidence="2 3">
    <name type="scientific">Merluccius polli</name>
    <name type="common">Benguela hake</name>
    <name type="synonym">Merluccius cadenati</name>
    <dbReference type="NCBI Taxonomy" id="89951"/>
    <lineage>
        <taxon>Eukaryota</taxon>
        <taxon>Metazoa</taxon>
        <taxon>Chordata</taxon>
        <taxon>Craniata</taxon>
        <taxon>Vertebrata</taxon>
        <taxon>Euteleostomi</taxon>
        <taxon>Actinopterygii</taxon>
        <taxon>Neopterygii</taxon>
        <taxon>Teleostei</taxon>
        <taxon>Neoteleostei</taxon>
        <taxon>Acanthomorphata</taxon>
        <taxon>Zeiogadaria</taxon>
        <taxon>Gadariae</taxon>
        <taxon>Gadiformes</taxon>
        <taxon>Gadoidei</taxon>
        <taxon>Merlucciidae</taxon>
        <taxon>Merluccius</taxon>
    </lineage>
</organism>
<dbReference type="GO" id="GO:0008168">
    <property type="term" value="F:methyltransferase activity"/>
    <property type="evidence" value="ECO:0007669"/>
    <property type="project" value="InterPro"/>
</dbReference>
<name>A0AA47MU42_MERPO</name>
<sequence length="449" mass="51394">MIKLTPAYVPRLRREKVKKTGITDGTDNVNDAAFAIAGYIQFCEDLTIPKKTIKMFPNNKPWVTPELKHLLNQKKCLFKSGVVPSLWKQSMIVPVPKNNSPRELNDLRPVALTSTVMKCFEKIILKQLLSEEHLEHPKSLVKIVFIDFSSAFNTIQPHLMVRKLLHLGVNPRLILWIHDFLTDRKQQVKFNSHISSLKMINTGAPQGCVLSPILYTLYTNDCQASSLAHTYFKYADDTALVGFLHPDTSSVGGFEREVQGFINWCSDNFLQVNVKKTKEMLIDFSKKGILVSPSEINGEQIERVSSYKYLGIEIDDKLCFNHCAQTKCKKLQQRMLFLRKLNDFRLDSSILQLFYKSLLQSILSFGLICVFGNLRVQNQKKLQRIIKSASRVIGVDQASTIQLYNELILGKMEHILADPTHPLFPTFVRSTRSNGRILQRAIRTARYHK</sequence>
<keyword evidence="2" id="KW-0808">Transferase</keyword>
<evidence type="ECO:0000313" key="2">
    <source>
        <dbReference type="EMBL" id="KAK0146668.1"/>
    </source>
</evidence>
<keyword evidence="2" id="KW-0548">Nucleotidyltransferase</keyword>
<dbReference type="EMBL" id="JAOPHQ010002562">
    <property type="protein sequence ID" value="KAK0146668.1"/>
    <property type="molecule type" value="Genomic_DNA"/>
</dbReference>
<dbReference type="InterPro" id="IPR000477">
    <property type="entry name" value="RT_dom"/>
</dbReference>
<accession>A0AA47MU42</accession>
<dbReference type="Pfam" id="PF00078">
    <property type="entry name" value="RVT_1"/>
    <property type="match status" value="1"/>
</dbReference>
<dbReference type="GO" id="GO:0003964">
    <property type="term" value="F:RNA-directed DNA polymerase activity"/>
    <property type="evidence" value="ECO:0007669"/>
    <property type="project" value="UniProtKB-KW"/>
</dbReference>
<dbReference type="CDD" id="cd01650">
    <property type="entry name" value="RT_nLTR_like"/>
    <property type="match status" value="1"/>
</dbReference>
<dbReference type="PANTHER" id="PTHR47510">
    <property type="entry name" value="REVERSE TRANSCRIPTASE DOMAIN-CONTAINING PROTEIN"/>
    <property type="match status" value="1"/>
</dbReference>
<proteinExistence type="predicted"/>
<dbReference type="GO" id="GO:0016706">
    <property type="term" value="F:2-oxoglutarate-dependent dioxygenase activity"/>
    <property type="evidence" value="ECO:0007669"/>
    <property type="project" value="InterPro"/>
</dbReference>
<comment type="caution">
    <text evidence="2">The sequence shown here is derived from an EMBL/GenBank/DDBJ whole genome shotgun (WGS) entry which is preliminary data.</text>
</comment>
<keyword evidence="2" id="KW-0695">RNA-directed DNA polymerase</keyword>
<evidence type="ECO:0000259" key="1">
    <source>
        <dbReference type="PROSITE" id="PS50878"/>
    </source>
</evidence>
<dbReference type="SUPFAM" id="SSF56672">
    <property type="entry name" value="DNA/RNA polymerases"/>
    <property type="match status" value="1"/>
</dbReference>
<dbReference type="PANTHER" id="PTHR47510:SF3">
    <property type="entry name" value="ENDO_EXONUCLEASE_PHOSPHATASE DOMAIN-CONTAINING PROTEIN"/>
    <property type="match status" value="1"/>
</dbReference>
<dbReference type="AlphaFoldDB" id="A0AA47MU42"/>
<evidence type="ECO:0000313" key="3">
    <source>
        <dbReference type="Proteomes" id="UP001174136"/>
    </source>
</evidence>
<keyword evidence="3" id="KW-1185">Reference proteome</keyword>
<dbReference type="Pfam" id="PF09004">
    <property type="entry name" value="ALKBH8_N"/>
    <property type="match status" value="1"/>
</dbReference>
<dbReference type="Proteomes" id="UP001174136">
    <property type="component" value="Unassembled WGS sequence"/>
</dbReference>
<dbReference type="PROSITE" id="PS50878">
    <property type="entry name" value="RT_POL"/>
    <property type="match status" value="1"/>
</dbReference>
<protein>
    <submittedName>
        <fullName evidence="2">RNA-directed DNA polymerase from mobile element jockey</fullName>
    </submittedName>
</protein>